<reference evidence="2" key="2">
    <citation type="journal article" date="2023" name="IMA Fungus">
        <title>Comparative genomic study of the Penicillium genus elucidates a diverse pangenome and 15 lateral gene transfer events.</title>
        <authorList>
            <person name="Petersen C."/>
            <person name="Sorensen T."/>
            <person name="Nielsen M.R."/>
            <person name="Sondergaard T.E."/>
            <person name="Sorensen J.L."/>
            <person name="Fitzpatrick D.A."/>
            <person name="Frisvad J.C."/>
            <person name="Nielsen K.L."/>
        </authorList>
    </citation>
    <scope>NUCLEOTIDE SEQUENCE</scope>
    <source>
        <strain evidence="2">IBT 29864</strain>
    </source>
</reference>
<comment type="caution">
    <text evidence="2">The sequence shown here is derived from an EMBL/GenBank/DDBJ whole genome shotgun (WGS) entry which is preliminary data.</text>
</comment>
<evidence type="ECO:0000313" key="2">
    <source>
        <dbReference type="EMBL" id="KAJ5359376.1"/>
    </source>
</evidence>
<feature type="compositionally biased region" description="Polar residues" evidence="1">
    <location>
        <begin position="279"/>
        <end position="288"/>
    </location>
</feature>
<evidence type="ECO:0000256" key="1">
    <source>
        <dbReference type="SAM" id="MobiDB-lite"/>
    </source>
</evidence>
<feature type="region of interest" description="Disordered" evidence="1">
    <location>
        <begin position="279"/>
        <end position="318"/>
    </location>
</feature>
<name>A0A9W9RFW8_9EURO</name>
<accession>A0A9W9RFW8</accession>
<dbReference type="AlphaFoldDB" id="A0A9W9RFW8"/>
<protein>
    <submittedName>
        <fullName evidence="2">Uncharacterized protein</fullName>
    </submittedName>
</protein>
<dbReference type="EMBL" id="JAPZBS010000009">
    <property type="protein sequence ID" value="KAJ5359376.1"/>
    <property type="molecule type" value="Genomic_DNA"/>
</dbReference>
<keyword evidence="3" id="KW-1185">Reference proteome</keyword>
<dbReference type="RefSeq" id="XP_056550662.1">
    <property type="nucleotide sequence ID" value="XM_056704702.1"/>
</dbReference>
<evidence type="ECO:0000313" key="3">
    <source>
        <dbReference type="Proteomes" id="UP001147782"/>
    </source>
</evidence>
<feature type="region of interest" description="Disordered" evidence="1">
    <location>
        <begin position="13"/>
        <end position="43"/>
    </location>
</feature>
<gene>
    <name evidence="2" type="ORF">N7496_011789</name>
</gene>
<feature type="region of interest" description="Disordered" evidence="1">
    <location>
        <begin position="64"/>
        <end position="88"/>
    </location>
</feature>
<reference evidence="2" key="1">
    <citation type="submission" date="2022-11" db="EMBL/GenBank/DDBJ databases">
        <authorList>
            <person name="Petersen C."/>
        </authorList>
    </citation>
    <scope>NUCLEOTIDE SEQUENCE</scope>
    <source>
        <strain evidence="2">IBT 29864</strain>
    </source>
</reference>
<dbReference type="Proteomes" id="UP001147782">
    <property type="component" value="Unassembled WGS sequence"/>
</dbReference>
<dbReference type="GeneID" id="81443881"/>
<feature type="compositionally biased region" description="Basic and acidic residues" evidence="1">
    <location>
        <begin position="26"/>
        <end position="43"/>
    </location>
</feature>
<feature type="compositionally biased region" description="Polar residues" evidence="1">
    <location>
        <begin position="13"/>
        <end position="22"/>
    </location>
</feature>
<organism evidence="2 3">
    <name type="scientific">Penicillium cataractarum</name>
    <dbReference type="NCBI Taxonomy" id="2100454"/>
    <lineage>
        <taxon>Eukaryota</taxon>
        <taxon>Fungi</taxon>
        <taxon>Dikarya</taxon>
        <taxon>Ascomycota</taxon>
        <taxon>Pezizomycotina</taxon>
        <taxon>Eurotiomycetes</taxon>
        <taxon>Eurotiomycetidae</taxon>
        <taxon>Eurotiales</taxon>
        <taxon>Aspergillaceae</taxon>
        <taxon>Penicillium</taxon>
    </lineage>
</organism>
<proteinExistence type="predicted"/>
<sequence>MCLVGWIGDGSIVTTQRPNLSNPRVVEGEERGGGENHGRERDSEGFKVVCSRWLGSVWGGGPRWGRKGVKEKGERGKGEKKKKRKLKDVVDPEPRVPYKPDSTFSWCIPKLFSILRLKLEEWKFTGWSTEFRSPRWRNLDSFLVGHRLPPPICFSSNEIAICLALLGLDPAPTRDRPKGLHLRPRGMRTVWVSMIMSGDWVISRANERFKNISNQDQKEEQGRRIITSLKTEYKEEMMGPAQTQPSRMGNAEKLRSVAPTQLVAVWMVNRTLITRYTSLPNPQSSSHSPGIGRCDAANQLGPRDSWNAHPGSFPTRVE</sequence>
<feature type="compositionally biased region" description="Basic and acidic residues" evidence="1">
    <location>
        <begin position="68"/>
        <end position="77"/>
    </location>
</feature>